<dbReference type="PANTHER" id="PTHR43475:SF3">
    <property type="entry name" value="TRANSLATION INITIATION FACTOR EIF-2B SUBUNIT FAMILY PROTEIN (AFU_ORTHOLOGUE AFUA_2G14290)"/>
    <property type="match status" value="1"/>
</dbReference>
<keyword evidence="3" id="KW-0396">Initiation factor</keyword>
<dbReference type="STRING" id="1073996.SAMN05444271_10989"/>
<protein>
    <submittedName>
        <fullName evidence="3">Translation initiation factor 2B subunit, eIF-2B alpha/beta/delta family</fullName>
    </submittedName>
</protein>
<dbReference type="SUPFAM" id="SSF100950">
    <property type="entry name" value="NagB/RpiA/CoA transferase-like"/>
    <property type="match status" value="1"/>
</dbReference>
<dbReference type="Pfam" id="PF01008">
    <property type="entry name" value="IF-2B"/>
    <property type="match status" value="1"/>
</dbReference>
<proteinExistence type="inferred from homology"/>
<dbReference type="InterPro" id="IPR037171">
    <property type="entry name" value="NagB/RpiA_transferase-like"/>
</dbReference>
<sequence>METMVSVGDNSRTMTEIVIAFIRNRGEVLLTRRGGDVDIAPGHWDGISARIDEGTSAVDAARRLVLSATGLSSVTLAYAGESFTAREAGRERTIHPVLFDSPGRDIGAVEGVETVEWVSPTAMLERETVAGLWEAYEQVAPSPTTIGADTIHGAATLSIRALEVVRDRAAVASDWRELVETALELQDARPSMAVLENRLNRVMTTAEQSTSAVHDRAIEEIGAALDADATAAETAANRIEGPIATLSWSGTVEDALTELGAPVTVAESRPNREGIEIAESLARKGLDVTVTTDAALPAVLSDREFEAVLVGADTILPNGDIVNKVGTRALALAAERADLPVYVVAARDKVATDDTFHPEQGPETAVYDGGEAITVRNPVFDLTPGDLVTGVLTEDGLLDQRGISVVAAQHRSNADWVDDL</sequence>
<name>A0A1H6U9L6_9EURY</name>
<keyword evidence="3" id="KW-0648">Protein biosynthesis</keyword>
<dbReference type="InterPro" id="IPR042529">
    <property type="entry name" value="IF_2B-like_C"/>
</dbReference>
<dbReference type="AlphaFoldDB" id="A0A1H6U9L6"/>
<gene>
    <name evidence="3" type="ORF">SAMN05444271_10989</name>
</gene>
<dbReference type="EMBL" id="FNYR01000009">
    <property type="protein sequence ID" value="SEI84950.1"/>
    <property type="molecule type" value="Genomic_DNA"/>
</dbReference>
<organism evidence="3 4">
    <name type="scientific">Halohasta litchfieldiae</name>
    <dbReference type="NCBI Taxonomy" id="1073996"/>
    <lineage>
        <taxon>Archaea</taxon>
        <taxon>Methanobacteriati</taxon>
        <taxon>Methanobacteriota</taxon>
        <taxon>Stenosarchaea group</taxon>
        <taxon>Halobacteria</taxon>
        <taxon>Halobacteriales</taxon>
        <taxon>Haloferacaceae</taxon>
        <taxon>Halohasta</taxon>
    </lineage>
</organism>
<dbReference type="GO" id="GO:0019509">
    <property type="term" value="P:L-methionine salvage from methylthioadenosine"/>
    <property type="evidence" value="ECO:0007669"/>
    <property type="project" value="TreeGrafter"/>
</dbReference>
<accession>A0A2H4PYG2</accession>
<evidence type="ECO:0000259" key="2">
    <source>
        <dbReference type="PROSITE" id="PS51462"/>
    </source>
</evidence>
<comment type="similarity">
    <text evidence="1">Belongs to the eIF-2B alpha/beta/delta subunits family.</text>
</comment>
<dbReference type="InterPro" id="IPR015797">
    <property type="entry name" value="NUDIX_hydrolase-like_dom_sf"/>
</dbReference>
<dbReference type="KEGG" id="hae:halTADL_0319"/>
<evidence type="ECO:0000256" key="1">
    <source>
        <dbReference type="RuleBase" id="RU003814"/>
    </source>
</evidence>
<feature type="domain" description="Nudix hydrolase" evidence="2">
    <location>
        <begin position="11"/>
        <end position="141"/>
    </location>
</feature>
<accession>A0A1H6U9L6</accession>
<evidence type="ECO:0000313" key="4">
    <source>
        <dbReference type="Proteomes" id="UP000198888"/>
    </source>
</evidence>
<dbReference type="Proteomes" id="UP000198888">
    <property type="component" value="Unassembled WGS sequence"/>
</dbReference>
<reference evidence="3 4" key="1">
    <citation type="submission" date="2016-10" db="EMBL/GenBank/DDBJ databases">
        <authorList>
            <person name="de Groot N.N."/>
        </authorList>
    </citation>
    <scope>NUCLEOTIDE SEQUENCE [LARGE SCALE GENOMIC DNA]</scope>
    <source>
        <strain evidence="3 4">DSM 22187</strain>
    </source>
</reference>
<dbReference type="Gene3D" id="3.90.79.10">
    <property type="entry name" value="Nucleoside Triphosphate Pyrophosphohydrolase"/>
    <property type="match status" value="1"/>
</dbReference>
<dbReference type="Pfam" id="PF00293">
    <property type="entry name" value="NUDIX"/>
    <property type="match status" value="1"/>
</dbReference>
<keyword evidence="4" id="KW-1185">Reference proteome</keyword>
<dbReference type="InterPro" id="IPR000649">
    <property type="entry name" value="IF-2B-related"/>
</dbReference>
<evidence type="ECO:0000313" key="3">
    <source>
        <dbReference type="EMBL" id="SEI84950.1"/>
    </source>
</evidence>
<dbReference type="GO" id="GO:0046523">
    <property type="term" value="F:S-methyl-5-thioribose-1-phosphate isomerase activity"/>
    <property type="evidence" value="ECO:0007669"/>
    <property type="project" value="TreeGrafter"/>
</dbReference>
<dbReference type="PANTHER" id="PTHR43475">
    <property type="entry name" value="METHYLTHIORIBOSE-1-PHOSPHATE ISOMERASE"/>
    <property type="match status" value="1"/>
</dbReference>
<dbReference type="Gene3D" id="3.40.50.10470">
    <property type="entry name" value="Translation initiation factor eif-2b, domain 2"/>
    <property type="match status" value="1"/>
</dbReference>
<dbReference type="GO" id="GO:0003743">
    <property type="term" value="F:translation initiation factor activity"/>
    <property type="evidence" value="ECO:0007669"/>
    <property type="project" value="UniProtKB-KW"/>
</dbReference>
<dbReference type="SUPFAM" id="SSF55811">
    <property type="entry name" value="Nudix"/>
    <property type="match status" value="1"/>
</dbReference>
<dbReference type="PROSITE" id="PS51462">
    <property type="entry name" value="NUDIX"/>
    <property type="match status" value="1"/>
</dbReference>
<dbReference type="InterPro" id="IPR000086">
    <property type="entry name" value="NUDIX_hydrolase_dom"/>
</dbReference>